<dbReference type="InterPro" id="IPR050816">
    <property type="entry name" value="Flavin-dep_Halogenase_NPB"/>
</dbReference>
<dbReference type="Proteomes" id="UP000197068">
    <property type="component" value="Unassembled WGS sequence"/>
</dbReference>
<name>A0ABQ0MST8_9GAMM</name>
<organism evidence="1 2">
    <name type="scientific">Colwellia marinimaniae</name>
    <dbReference type="NCBI Taxonomy" id="1513592"/>
    <lineage>
        <taxon>Bacteria</taxon>
        <taxon>Pseudomonadati</taxon>
        <taxon>Pseudomonadota</taxon>
        <taxon>Gammaproteobacteria</taxon>
        <taxon>Alteromonadales</taxon>
        <taxon>Colwelliaceae</taxon>
        <taxon>Colwellia</taxon>
    </lineage>
</organism>
<dbReference type="Pfam" id="PF04820">
    <property type="entry name" value="Trp_halogenase"/>
    <property type="match status" value="1"/>
</dbReference>
<accession>A0ABQ0MST8</accession>
<dbReference type="SUPFAM" id="SSF51905">
    <property type="entry name" value="FAD/NAD(P)-binding domain"/>
    <property type="match status" value="1"/>
</dbReference>
<dbReference type="EMBL" id="BDQM01000005">
    <property type="protein sequence ID" value="GAW95421.1"/>
    <property type="molecule type" value="Genomic_DNA"/>
</dbReference>
<dbReference type="InterPro" id="IPR033856">
    <property type="entry name" value="Trp_halogen"/>
</dbReference>
<evidence type="ECO:0000313" key="1">
    <source>
        <dbReference type="EMBL" id="GAW95421.1"/>
    </source>
</evidence>
<dbReference type="PANTHER" id="PTHR43747:SF4">
    <property type="entry name" value="FLAVIN-DEPENDENT TRYPTOPHAN HALOGENASE"/>
    <property type="match status" value="1"/>
</dbReference>
<protein>
    <submittedName>
        <fullName evidence="1">Tryptophan halogenase</fullName>
    </submittedName>
</protein>
<dbReference type="PANTHER" id="PTHR43747">
    <property type="entry name" value="FAD-BINDING PROTEIN"/>
    <property type="match status" value="1"/>
</dbReference>
<dbReference type="PIRSF" id="PIRSF011396">
    <property type="entry name" value="Trp_halogenase"/>
    <property type="match status" value="1"/>
</dbReference>
<dbReference type="InterPro" id="IPR036188">
    <property type="entry name" value="FAD/NAD-bd_sf"/>
</dbReference>
<proteinExistence type="predicted"/>
<dbReference type="Gene3D" id="3.50.50.60">
    <property type="entry name" value="FAD/NAD(P)-binding domain"/>
    <property type="match status" value="1"/>
</dbReference>
<reference evidence="1 2" key="1">
    <citation type="submission" date="2017-06" db="EMBL/GenBank/DDBJ databases">
        <title>Whole Genome Sequences of Colwellia marinimaniae MTCD1.</title>
        <authorList>
            <person name="Kusumoto H."/>
            <person name="Inoue M."/>
            <person name="Tanikawa K."/>
            <person name="Maeji H."/>
            <person name="Cameron J.H."/>
            <person name="Bartlett D.H."/>
        </authorList>
    </citation>
    <scope>NUCLEOTIDE SEQUENCE [LARGE SCALE GENOMIC DNA]</scope>
    <source>
        <strain evidence="1 2">MTCD1</strain>
    </source>
</reference>
<dbReference type="InterPro" id="IPR006905">
    <property type="entry name" value="Flavin_halogenase"/>
</dbReference>
<keyword evidence="2" id="KW-1185">Reference proteome</keyword>
<dbReference type="RefSeq" id="WP_057181667.1">
    <property type="nucleotide sequence ID" value="NZ_BDQM01000005.1"/>
</dbReference>
<comment type="caution">
    <text evidence="1">The sequence shown here is derived from an EMBL/GenBank/DDBJ whole genome shotgun (WGS) entry which is preliminary data.</text>
</comment>
<sequence>MQQEQAKQQNKINNIVIVGGGTAGWMTAATLAKILGKNYCAIRLIESDQIGSVSVGEATIPQISLFNKILGIDENDFVKKTSATFKLGIEFIDWTKNGGAYMHPFGEHGTNMDAIQFHHYWLKMHQQGKSPDLEEYSLAAVAARQGKFIRPQNMGNSPLSKINYAFHFDATLYADYLRDYAIERGVNRTEAKVVDVSLRDSDGFIDSLLLEDGERVTADLFIDCSGFKALLIEGALKTGFDDWSDVLPCNRAVAIPCLAKETEVLHPFTQAKAQKAGWIWRIPLQHRVGNGYVYPSKFVSDEAAVKILIAQMEGEPIGEPNFLRWTTGVRKKAWHKNCIAIGLSAGFVEPLESTGLHLIQSSIAKLMALFPHQGFNQIDIDTFNAQSKTELEYIRDFIVLHYKATDRDDSEFWRDCQKLQVSERLQAKMALYQANGRIYRQDNELFNETSWLAVMHGQGLTPSGYHPLVDALPEDEIERRLKHIHSVIQKSVATMPMQKDFIAKYCKA</sequence>
<gene>
    <name evidence="1" type="ORF">MTCD1_01023</name>
</gene>
<evidence type="ECO:0000313" key="2">
    <source>
        <dbReference type="Proteomes" id="UP000197068"/>
    </source>
</evidence>